<dbReference type="EC" id="2.7.1.180" evidence="1 10"/>
<dbReference type="Gene3D" id="3.10.520.10">
    <property type="entry name" value="ApbE-like domains"/>
    <property type="match status" value="1"/>
</dbReference>
<proteinExistence type="inferred from homology"/>
<evidence type="ECO:0000256" key="12">
    <source>
        <dbReference type="SAM" id="Coils"/>
    </source>
</evidence>
<evidence type="ECO:0000256" key="6">
    <source>
        <dbReference type="ARBA" id="ARBA00022827"/>
    </source>
</evidence>
<evidence type="ECO:0000256" key="11">
    <source>
        <dbReference type="PIRSR" id="PIRSR006268-2"/>
    </source>
</evidence>
<dbReference type="Pfam" id="PF02424">
    <property type="entry name" value="ApbE"/>
    <property type="match status" value="1"/>
</dbReference>
<comment type="similarity">
    <text evidence="10">Belongs to the ApbE family.</text>
</comment>
<comment type="catalytic activity">
    <reaction evidence="9 10">
        <text>L-threonyl-[protein] + FAD = FMN-L-threonyl-[protein] + AMP + H(+)</text>
        <dbReference type="Rhea" id="RHEA:36847"/>
        <dbReference type="Rhea" id="RHEA-COMP:11060"/>
        <dbReference type="Rhea" id="RHEA-COMP:11061"/>
        <dbReference type="ChEBI" id="CHEBI:15378"/>
        <dbReference type="ChEBI" id="CHEBI:30013"/>
        <dbReference type="ChEBI" id="CHEBI:57692"/>
        <dbReference type="ChEBI" id="CHEBI:74257"/>
        <dbReference type="ChEBI" id="CHEBI:456215"/>
        <dbReference type="EC" id="2.7.1.180"/>
    </reaction>
</comment>
<comment type="cofactor">
    <cofactor evidence="11">
        <name>Mg(2+)</name>
        <dbReference type="ChEBI" id="CHEBI:18420"/>
    </cofactor>
    <cofactor evidence="11">
        <name>Mn(2+)</name>
        <dbReference type="ChEBI" id="CHEBI:29035"/>
    </cofactor>
    <text evidence="11">Magnesium. Can also use manganese.</text>
</comment>
<dbReference type="PIRSF" id="PIRSF006268">
    <property type="entry name" value="ApbE"/>
    <property type="match status" value="1"/>
</dbReference>
<gene>
    <name evidence="13" type="ORF">SAMN05421880_10451</name>
</gene>
<dbReference type="EMBL" id="FOUF01000004">
    <property type="protein sequence ID" value="SFM01734.1"/>
    <property type="molecule type" value="Genomic_DNA"/>
</dbReference>
<dbReference type="SUPFAM" id="SSF143631">
    <property type="entry name" value="ApbE-like"/>
    <property type="match status" value="1"/>
</dbReference>
<evidence type="ECO:0000256" key="8">
    <source>
        <dbReference type="ARBA" id="ARBA00031306"/>
    </source>
</evidence>
<dbReference type="InterPro" id="IPR024932">
    <property type="entry name" value="ApbE"/>
</dbReference>
<feature type="binding site" evidence="11">
    <location>
        <position position="263"/>
    </location>
    <ligand>
        <name>Mg(2+)</name>
        <dbReference type="ChEBI" id="CHEBI:18420"/>
    </ligand>
</feature>
<name>A0A1I4MEM7_9PROT</name>
<dbReference type="PANTHER" id="PTHR30040">
    <property type="entry name" value="THIAMINE BIOSYNTHESIS LIPOPROTEIN APBE"/>
    <property type="match status" value="1"/>
</dbReference>
<evidence type="ECO:0000256" key="5">
    <source>
        <dbReference type="ARBA" id="ARBA00022723"/>
    </source>
</evidence>
<evidence type="ECO:0000256" key="7">
    <source>
        <dbReference type="ARBA" id="ARBA00022842"/>
    </source>
</evidence>
<feature type="coiled-coil region" evidence="12">
    <location>
        <begin position="24"/>
        <end position="51"/>
    </location>
</feature>
<keyword evidence="6 10" id="KW-0274">FAD</keyword>
<organism evidence="13 14">
    <name type="scientific">Nitrosomonas nitrosa</name>
    <dbReference type="NCBI Taxonomy" id="52442"/>
    <lineage>
        <taxon>Bacteria</taxon>
        <taxon>Pseudomonadati</taxon>
        <taxon>Pseudomonadota</taxon>
        <taxon>Betaproteobacteria</taxon>
        <taxon>Nitrosomonadales</taxon>
        <taxon>Nitrosomonadaceae</taxon>
        <taxon>Nitrosomonas</taxon>
    </lineage>
</organism>
<dbReference type="RefSeq" id="WP_090666496.1">
    <property type="nucleotide sequence ID" value="NZ_FOUF01000004.1"/>
</dbReference>
<keyword evidence="4 10" id="KW-0808">Transferase</keyword>
<reference evidence="13 14" key="1">
    <citation type="submission" date="2016-10" db="EMBL/GenBank/DDBJ databases">
        <authorList>
            <person name="de Groot N.N."/>
        </authorList>
    </citation>
    <scope>NUCLEOTIDE SEQUENCE [LARGE SCALE GENOMIC DNA]</scope>
    <source>
        <strain evidence="13 14">Nm146</strain>
    </source>
</reference>
<evidence type="ECO:0000256" key="4">
    <source>
        <dbReference type="ARBA" id="ARBA00022679"/>
    </source>
</evidence>
<dbReference type="STRING" id="52442.SAMN05421880_10451"/>
<dbReference type="GO" id="GO:0046872">
    <property type="term" value="F:metal ion binding"/>
    <property type="evidence" value="ECO:0007669"/>
    <property type="project" value="UniProtKB-UniRule"/>
</dbReference>
<evidence type="ECO:0000256" key="9">
    <source>
        <dbReference type="ARBA" id="ARBA00048540"/>
    </source>
</evidence>
<keyword evidence="7 10" id="KW-0460">Magnesium</keyword>
<evidence type="ECO:0000313" key="13">
    <source>
        <dbReference type="EMBL" id="SFM01734.1"/>
    </source>
</evidence>
<accession>A0A1I4MEM7</accession>
<protein>
    <recommendedName>
        <fullName evidence="2 10">FAD:protein FMN transferase</fullName>
        <ecNumber evidence="1 10">2.7.1.180</ecNumber>
    </recommendedName>
    <alternativeName>
        <fullName evidence="8 10">Flavin transferase</fullName>
    </alternativeName>
</protein>
<keyword evidence="12" id="KW-0175">Coiled coil</keyword>
<keyword evidence="3 10" id="KW-0285">Flavoprotein</keyword>
<feature type="binding site" evidence="11">
    <location>
        <position position="147"/>
    </location>
    <ligand>
        <name>Mg(2+)</name>
        <dbReference type="ChEBI" id="CHEBI:18420"/>
    </ligand>
</feature>
<dbReference type="GO" id="GO:0016740">
    <property type="term" value="F:transferase activity"/>
    <property type="evidence" value="ECO:0007669"/>
    <property type="project" value="UniProtKB-UniRule"/>
</dbReference>
<keyword evidence="13" id="KW-0449">Lipoprotein</keyword>
<evidence type="ECO:0000256" key="10">
    <source>
        <dbReference type="PIRNR" id="PIRNR006268"/>
    </source>
</evidence>
<dbReference type="PANTHER" id="PTHR30040:SF2">
    <property type="entry name" value="FAD:PROTEIN FMN TRANSFERASE"/>
    <property type="match status" value="1"/>
</dbReference>
<dbReference type="InterPro" id="IPR003374">
    <property type="entry name" value="ApbE-like_sf"/>
</dbReference>
<evidence type="ECO:0000256" key="1">
    <source>
        <dbReference type="ARBA" id="ARBA00011955"/>
    </source>
</evidence>
<dbReference type="AlphaFoldDB" id="A0A1I4MEM7"/>
<keyword evidence="5 10" id="KW-0479">Metal-binding</keyword>
<evidence type="ECO:0000313" key="14">
    <source>
        <dbReference type="Proteomes" id="UP000199561"/>
    </source>
</evidence>
<keyword evidence="14" id="KW-1185">Reference proteome</keyword>
<sequence length="306" mass="33663">MKLYRFPFKAMGTPCEIQLYAASETKAERAAEAAISDIQRLEATYSRYREDSFLSAINRVAAQGGTITVDNETAGLLDYADTCYRESDGLFDITSGILRRAWNFKSNQLPDASLIQALLDKIGWHKLRWVSPVLEFPLVGMEIDLGGVVKEYAVDRAATLCWDRDIQHGMVNLGGDIKIIGPHADGSPWRIGIRHPRQPEALLHTLELYSGALASSGDYERCITLNGVRYGHVLNPKTGWPVNRMAAVSVIGDFCVIAGSASTIGMLKEQQGGKWLAQLGLPHSWIDVDGQAGGSLIEESKDTRLR</sequence>
<evidence type="ECO:0000256" key="2">
    <source>
        <dbReference type="ARBA" id="ARBA00016337"/>
    </source>
</evidence>
<evidence type="ECO:0000256" key="3">
    <source>
        <dbReference type="ARBA" id="ARBA00022630"/>
    </source>
</evidence>
<dbReference type="Proteomes" id="UP000199561">
    <property type="component" value="Unassembled WGS sequence"/>
</dbReference>